<dbReference type="PROSITE" id="PS50850">
    <property type="entry name" value="MFS"/>
    <property type="match status" value="1"/>
</dbReference>
<feature type="transmembrane region" description="Helical" evidence="8">
    <location>
        <begin position="370"/>
        <end position="391"/>
    </location>
</feature>
<keyword evidence="3" id="KW-0813">Transport</keyword>
<dbReference type="InterPro" id="IPR011701">
    <property type="entry name" value="MFS"/>
</dbReference>
<evidence type="ECO:0000256" key="8">
    <source>
        <dbReference type="SAM" id="Phobius"/>
    </source>
</evidence>
<evidence type="ECO:0000259" key="9">
    <source>
        <dbReference type="PROSITE" id="PS50850"/>
    </source>
</evidence>
<dbReference type="EMBL" id="CP026309">
    <property type="protein sequence ID" value="AUV81923.1"/>
    <property type="molecule type" value="Genomic_DNA"/>
</dbReference>
<sequence>MGGSYRNEDGTPDNSVHVGSCEERSRPTDCSVIPPPSGPTVRIAAVGLRVARATELLGPNNPTLFRRTHEARFVFASRLSERGTWLVVICWFVAVDAVGLQLRGPLLASLEAEFGASPALLGLVAPAGTVGFVATLLVMGSVAGRLDIGRAMRVGVVAVAVCVALLAFVPSFTLYLGVLVLRGVATGVFRALDRPVLSHLYADARGRVFNLYDFAWAVGATLGPVLVVAALAAGSWRLAYGVLAVGFVPVAVALWRLDFPELSGVERPLRLADVRRVLGRTEVTGASVALFVSGGVEGGLFTWLPYYARTVLPSSTASLTLSVLVLGYIPGRLVYSRVAERVGYLPLVLALTAGGTVVLVGVLTLAGTPLLVAVFVLGVLLSGVSPTLTAYAMSAVPSYGGPANAVTTGSVYFGLAVFPPVMGVMLERRGIEAAISLLPVLATLTGVCLVVTFVAVRRRGRVAPI</sequence>
<keyword evidence="5 8" id="KW-1133">Transmembrane helix</keyword>
<evidence type="ECO:0000256" key="6">
    <source>
        <dbReference type="ARBA" id="ARBA00023136"/>
    </source>
</evidence>
<dbReference type="GO" id="GO:0016020">
    <property type="term" value="C:membrane"/>
    <property type="evidence" value="ECO:0007669"/>
    <property type="project" value="TreeGrafter"/>
</dbReference>
<keyword evidence="11" id="KW-1185">Reference proteome</keyword>
<feature type="transmembrane region" description="Helical" evidence="8">
    <location>
        <begin position="316"/>
        <end position="335"/>
    </location>
</feature>
<feature type="transmembrane region" description="Helical" evidence="8">
    <location>
        <begin position="83"/>
        <end position="102"/>
    </location>
</feature>
<name>A0A2I8VJ07_9EURY</name>
<dbReference type="InterPro" id="IPR036259">
    <property type="entry name" value="MFS_trans_sf"/>
</dbReference>
<dbReference type="GO" id="GO:0012505">
    <property type="term" value="C:endomembrane system"/>
    <property type="evidence" value="ECO:0007669"/>
    <property type="project" value="UniProtKB-SubCell"/>
</dbReference>
<comment type="similarity">
    <text evidence="2">Belongs to the major facilitator superfamily.</text>
</comment>
<dbReference type="InterPro" id="IPR020846">
    <property type="entry name" value="MFS_dom"/>
</dbReference>
<dbReference type="Pfam" id="PF07690">
    <property type="entry name" value="MFS_1"/>
    <property type="match status" value="1"/>
</dbReference>
<dbReference type="InterPro" id="IPR051788">
    <property type="entry name" value="MFS_Transporter"/>
</dbReference>
<dbReference type="AlphaFoldDB" id="A0A2I8VJ07"/>
<evidence type="ECO:0000256" key="3">
    <source>
        <dbReference type="ARBA" id="ARBA00022448"/>
    </source>
</evidence>
<dbReference type="SUPFAM" id="SSF103473">
    <property type="entry name" value="MFS general substrate transporter"/>
    <property type="match status" value="1"/>
</dbReference>
<evidence type="ECO:0000256" key="2">
    <source>
        <dbReference type="ARBA" id="ARBA00008335"/>
    </source>
</evidence>
<gene>
    <name evidence="10" type="ORF">C2R22_09890</name>
</gene>
<evidence type="ECO:0000313" key="11">
    <source>
        <dbReference type="Proteomes" id="UP000236584"/>
    </source>
</evidence>
<dbReference type="PANTHER" id="PTHR23514:SF3">
    <property type="entry name" value="BYPASS OF STOP CODON PROTEIN 6"/>
    <property type="match status" value="1"/>
</dbReference>
<keyword evidence="6 8" id="KW-0472">Membrane</keyword>
<dbReference type="GO" id="GO:0022857">
    <property type="term" value="F:transmembrane transporter activity"/>
    <property type="evidence" value="ECO:0007669"/>
    <property type="project" value="InterPro"/>
</dbReference>
<dbReference type="KEGG" id="srub:C2R22_09890"/>
<organism evidence="10 11">
    <name type="scientific">Salinigranum rubrum</name>
    <dbReference type="NCBI Taxonomy" id="755307"/>
    <lineage>
        <taxon>Archaea</taxon>
        <taxon>Methanobacteriati</taxon>
        <taxon>Methanobacteriota</taxon>
        <taxon>Stenosarchaea group</taxon>
        <taxon>Halobacteria</taxon>
        <taxon>Halobacteriales</taxon>
        <taxon>Haloferacaceae</taxon>
        <taxon>Salinigranum</taxon>
    </lineage>
</organism>
<keyword evidence="4 8" id="KW-0812">Transmembrane</keyword>
<reference evidence="10 11" key="1">
    <citation type="submission" date="2018-01" db="EMBL/GenBank/DDBJ databases">
        <title>Complete genome sequence of Salinigranum rubrum GX10T, an extremely halophilic archaeon isolated from a marine solar saltern.</title>
        <authorList>
            <person name="Han S."/>
        </authorList>
    </citation>
    <scope>NUCLEOTIDE SEQUENCE [LARGE SCALE GENOMIC DNA]</scope>
    <source>
        <strain evidence="10 11">GX10</strain>
    </source>
</reference>
<proteinExistence type="inferred from homology"/>
<feature type="transmembrane region" description="Helical" evidence="8">
    <location>
        <begin position="403"/>
        <end position="422"/>
    </location>
</feature>
<dbReference type="PANTHER" id="PTHR23514">
    <property type="entry name" value="BYPASS OF STOP CODON PROTEIN 6"/>
    <property type="match status" value="1"/>
</dbReference>
<feature type="transmembrane region" description="Helical" evidence="8">
    <location>
        <begin position="151"/>
        <end position="168"/>
    </location>
</feature>
<accession>A0A2I8VJ07</accession>
<feature type="transmembrane region" description="Helical" evidence="8">
    <location>
        <begin position="434"/>
        <end position="456"/>
    </location>
</feature>
<feature type="transmembrane region" description="Helical" evidence="8">
    <location>
        <begin position="342"/>
        <end position="364"/>
    </location>
</feature>
<evidence type="ECO:0000256" key="1">
    <source>
        <dbReference type="ARBA" id="ARBA00004127"/>
    </source>
</evidence>
<evidence type="ECO:0000256" key="5">
    <source>
        <dbReference type="ARBA" id="ARBA00022989"/>
    </source>
</evidence>
<evidence type="ECO:0000256" key="4">
    <source>
        <dbReference type="ARBA" id="ARBA00022692"/>
    </source>
</evidence>
<feature type="transmembrane region" description="Helical" evidence="8">
    <location>
        <begin position="114"/>
        <end position="139"/>
    </location>
</feature>
<dbReference type="Gene3D" id="1.20.1250.20">
    <property type="entry name" value="MFS general substrate transporter like domains"/>
    <property type="match status" value="1"/>
</dbReference>
<feature type="region of interest" description="Disordered" evidence="7">
    <location>
        <begin position="1"/>
        <end position="35"/>
    </location>
</feature>
<feature type="domain" description="Major facilitator superfamily (MFS) profile" evidence="9">
    <location>
        <begin position="83"/>
        <end position="460"/>
    </location>
</feature>
<evidence type="ECO:0000256" key="7">
    <source>
        <dbReference type="SAM" id="MobiDB-lite"/>
    </source>
</evidence>
<feature type="transmembrane region" description="Helical" evidence="8">
    <location>
        <begin position="213"/>
        <end position="232"/>
    </location>
</feature>
<evidence type="ECO:0000313" key="10">
    <source>
        <dbReference type="EMBL" id="AUV81923.1"/>
    </source>
</evidence>
<protein>
    <submittedName>
        <fullName evidence="10">MFS transporter</fullName>
    </submittedName>
</protein>
<comment type="subcellular location">
    <subcellularLocation>
        <location evidence="1">Endomembrane system</location>
        <topology evidence="1">Multi-pass membrane protein</topology>
    </subcellularLocation>
</comment>
<feature type="transmembrane region" description="Helical" evidence="8">
    <location>
        <begin position="238"/>
        <end position="257"/>
    </location>
</feature>
<dbReference type="Proteomes" id="UP000236584">
    <property type="component" value="Chromosome"/>
</dbReference>